<proteinExistence type="predicted"/>
<evidence type="ECO:0000259" key="2">
    <source>
        <dbReference type="Pfam" id="PF18962"/>
    </source>
</evidence>
<evidence type="ECO:0000256" key="1">
    <source>
        <dbReference type="SAM" id="SignalP"/>
    </source>
</evidence>
<feature type="domain" description="Ig-like" evidence="3">
    <location>
        <begin position="535"/>
        <end position="611"/>
    </location>
</feature>
<dbReference type="OrthoDB" id="9805017at2"/>
<feature type="domain" description="Secretion system C-terminal sorting" evidence="2">
    <location>
        <begin position="1312"/>
        <end position="1383"/>
    </location>
</feature>
<dbReference type="STRING" id="471854.Dfer_4205"/>
<feature type="domain" description="Ig-like" evidence="3">
    <location>
        <begin position="454"/>
        <end position="530"/>
    </location>
</feature>
<feature type="domain" description="Ig-like" evidence="3">
    <location>
        <begin position="129"/>
        <end position="205"/>
    </location>
</feature>
<feature type="domain" description="Ig-like" evidence="3">
    <location>
        <begin position="211"/>
        <end position="287"/>
    </location>
</feature>
<sequence length="1386" mass="143661">MKRTFIKESLLTIFATVFCLAASFGQTAITTGTITPSPACVGGGVSVPFTTTGTVLPAVIFVAQLSDAAGAFGANPEEIGSSATTPISATIPANATAGAGYKIRVVSKLAAVIEITGSESVALTVNAVPATPTVISPVEYTQGATATALTATPAADLLWYDGPNGGTGSATAPVPSTETVGTTSYYVAQKPAACESGRAKIDVVVAACTPPAKPTVSNQSYEVGDDAAVLTATGTNLKWYTDATTTTVLPSAPKPSTTAAGITKYYVSQTNASGCESERAEITVTVTACTPPAKPTVANKAYEVGDDAPVLTATGTNLKWYTDATTGTALPSAPKPSTITAGITKYYVSQTNASGCESERAEITVTVTACTPPAKPTVANKSYEVGDNAPVLTATGTNLKWYADASTPTALPSAPKPATTTVGTTKYYVTQTNASGCESERAEITVTITACTPPAKPTVSNKTYQVGENAPVLTATGTNLKWYTDASTTTALPSAPKPATTTPGTTRYYVTQTNASGCESERAEITVTVTACTPPAKPTVSNKTYEVGDNAPVLTATGTNLKWYADANTTTPLPSAPKPSTVKAGETKYYVTQTNAIGCESDRAEILVTVTCKAFAGPTVVSPVAFCQSPAVATALKATPLAGHTLLWYSTSSGGTGSPDAPVPPTDEAKSITYYVSQKSTASGCESARREIVVNIREAAKPTVSPIEYCVGEAASVLAPSGSTYKWYAVETGGTPLASTFKPSTTKDGTTPYFVSLSTSYPSLVCESARVRVNVVVNARPAAVSALSEAFCQERTDKSYTFPTQAAEGNTLKWYTAANGGTGGTATPSINLKEAKETTYYVTQVSNKNCESTTRVAQKVLVKPLPAVPGVSQPLIEYCQFIVADPLKATAVTNGTLNWFGTDATGGTSSPTAPIPSTAEGGTTSYYVAQTLAGCIGDRAKIDVKVNTTPKPATKTYLEYCQNETAPVLDATGSVLKWYREANGTEWQGVPFTPFTEKVQDYSFYVTQTGNNGCESPKEEIKIHIKSLPSATISGNSTIDLGESATINIKFTGDGPWIYVLSNGTTDTTDQANHQVPVTPATTTSYLITEVSNACGKGIPIGSALVTVKIPTINSGSPSVSEICAGKPFTVPFQASGEFPAGNTFKLQVATENADAKFYTIPSTVSGNSVSAIFPDTTKASTFFLRVISSGTNPDLSVKGSVSSITINASPLPVATLTGTQTILVGETADLKAEITGKSPWTLTLNNGTKDTLITANATPYVFKLAPKTTTTYAITKVTNGCGIGTGVGTARVQVDPILGVEPPAPATWAKVYPTVINGKCTVEVTGTISAKQATIEVVDLNGRPRSAQAIKQQKTEVDFANYPSGLYLLRIKNGNLSTVQRVMKP</sequence>
<feature type="domain" description="Ig-like" evidence="3">
    <location>
        <begin position="701"/>
        <end position="778"/>
    </location>
</feature>
<name>C6W0V3_DYAFD</name>
<evidence type="ECO:0000313" key="5">
    <source>
        <dbReference type="Proteomes" id="UP000002011"/>
    </source>
</evidence>
<evidence type="ECO:0000259" key="3">
    <source>
        <dbReference type="Pfam" id="PF19081"/>
    </source>
</evidence>
<feature type="domain" description="Ig-like" evidence="3">
    <location>
        <begin position="373"/>
        <end position="449"/>
    </location>
</feature>
<dbReference type="NCBIfam" id="TIGR04183">
    <property type="entry name" value="Por_Secre_tail"/>
    <property type="match status" value="1"/>
</dbReference>
<evidence type="ECO:0000313" key="4">
    <source>
        <dbReference type="EMBL" id="ACT95408.1"/>
    </source>
</evidence>
<feature type="domain" description="Ig-like" evidence="3">
    <location>
        <begin position="292"/>
        <end position="368"/>
    </location>
</feature>
<dbReference type="HOGENOM" id="CLU_249966_0_0_10"/>
<dbReference type="KEGG" id="dfe:Dfer_4205"/>
<protein>
    <recommendedName>
        <fullName evidence="6">Secretion system C-terminal sorting domain-containing protein</fullName>
    </recommendedName>
</protein>
<dbReference type="RefSeq" id="WP_015813651.1">
    <property type="nucleotide sequence ID" value="NC_013037.1"/>
</dbReference>
<dbReference type="InterPro" id="IPR044023">
    <property type="entry name" value="Ig_7"/>
</dbReference>
<accession>C6W0V3</accession>
<keyword evidence="1" id="KW-0732">Signal</keyword>
<gene>
    <name evidence="4" type="ordered locus">Dfer_4205</name>
</gene>
<feature type="chain" id="PRO_5002972343" description="Secretion system C-terminal sorting domain-containing protein" evidence="1">
    <location>
        <begin position="22"/>
        <end position="1386"/>
    </location>
</feature>
<dbReference type="EMBL" id="CP001619">
    <property type="protein sequence ID" value="ACT95408.1"/>
    <property type="molecule type" value="Genomic_DNA"/>
</dbReference>
<feature type="signal peptide" evidence="1">
    <location>
        <begin position="1"/>
        <end position="21"/>
    </location>
</feature>
<dbReference type="eggNOG" id="COG1409">
    <property type="taxonomic scope" value="Bacteria"/>
</dbReference>
<dbReference type="Proteomes" id="UP000002011">
    <property type="component" value="Chromosome"/>
</dbReference>
<dbReference type="eggNOG" id="COG3405">
    <property type="taxonomic scope" value="Bacteria"/>
</dbReference>
<dbReference type="InterPro" id="IPR026444">
    <property type="entry name" value="Secre_tail"/>
</dbReference>
<dbReference type="Pfam" id="PF19081">
    <property type="entry name" value="Ig_7"/>
    <property type="match status" value="9"/>
</dbReference>
<keyword evidence="5" id="KW-1185">Reference proteome</keyword>
<organism evidence="4 5">
    <name type="scientific">Dyadobacter fermentans (strain ATCC 700827 / DSM 18053 / CIP 107007 / KCTC 52180 / NS114)</name>
    <dbReference type="NCBI Taxonomy" id="471854"/>
    <lineage>
        <taxon>Bacteria</taxon>
        <taxon>Pseudomonadati</taxon>
        <taxon>Bacteroidota</taxon>
        <taxon>Cytophagia</taxon>
        <taxon>Cytophagales</taxon>
        <taxon>Spirosomataceae</taxon>
        <taxon>Dyadobacter</taxon>
    </lineage>
</organism>
<feature type="domain" description="Ig-like" evidence="3">
    <location>
        <begin position="618"/>
        <end position="696"/>
    </location>
</feature>
<dbReference type="eggNOG" id="COG2730">
    <property type="taxonomic scope" value="Bacteria"/>
</dbReference>
<evidence type="ECO:0008006" key="6">
    <source>
        <dbReference type="Google" id="ProtNLM"/>
    </source>
</evidence>
<dbReference type="Pfam" id="PF18962">
    <property type="entry name" value="Por_Secre_tail"/>
    <property type="match status" value="1"/>
</dbReference>
<reference evidence="4 5" key="1">
    <citation type="journal article" date="2009" name="Stand. Genomic Sci.">
        <title>Complete genome sequence of Dyadobacter fermentans type strain (NS114).</title>
        <authorList>
            <person name="Lang E."/>
            <person name="Lapidus A."/>
            <person name="Chertkov O."/>
            <person name="Brettin T."/>
            <person name="Detter J.C."/>
            <person name="Han C."/>
            <person name="Copeland A."/>
            <person name="Glavina Del Rio T."/>
            <person name="Nolan M."/>
            <person name="Chen F."/>
            <person name="Lucas S."/>
            <person name="Tice H."/>
            <person name="Cheng J.F."/>
            <person name="Land M."/>
            <person name="Hauser L."/>
            <person name="Chang Y.J."/>
            <person name="Jeffries C.D."/>
            <person name="Kopitz M."/>
            <person name="Bruce D."/>
            <person name="Goodwin L."/>
            <person name="Pitluck S."/>
            <person name="Ovchinnikova G."/>
            <person name="Pati A."/>
            <person name="Ivanova N."/>
            <person name="Mavrommatis K."/>
            <person name="Chen A."/>
            <person name="Palaniappan K."/>
            <person name="Chain P."/>
            <person name="Bristow J."/>
            <person name="Eisen J.A."/>
            <person name="Markowitz V."/>
            <person name="Hugenholtz P."/>
            <person name="Goker M."/>
            <person name="Rohde M."/>
            <person name="Kyrpides N.C."/>
            <person name="Klenk H.P."/>
        </authorList>
    </citation>
    <scope>NUCLEOTIDE SEQUENCE [LARGE SCALE GENOMIC DNA]</scope>
    <source>
        <strain evidence="5">ATCC 700827 / DSM 18053 / CIP 107007 / KCTC 52180 / NS114</strain>
    </source>
</reference>
<feature type="domain" description="Ig-like" evidence="3">
    <location>
        <begin position="787"/>
        <end position="864"/>
    </location>
</feature>